<comment type="similarity">
    <text evidence="1">Belongs to the ROK (NagC/XylR) family.</text>
</comment>
<dbReference type="PANTHER" id="PTHR18964:SF149">
    <property type="entry name" value="BIFUNCTIONAL UDP-N-ACETYLGLUCOSAMINE 2-EPIMERASE_N-ACETYLMANNOSAMINE KINASE"/>
    <property type="match status" value="1"/>
</dbReference>
<dbReference type="RefSeq" id="WP_072360792.1">
    <property type="nucleotide sequence ID" value="NZ_CP139972.1"/>
</dbReference>
<keyword evidence="5" id="KW-1185">Reference proteome</keyword>
<reference evidence="2 4" key="1">
    <citation type="submission" date="2016-11" db="EMBL/GenBank/DDBJ databases">
        <authorList>
            <person name="Jaros S."/>
            <person name="Januszkiewicz K."/>
            <person name="Wedrychowicz H."/>
        </authorList>
    </citation>
    <scope>NUCLEOTIDE SEQUENCE [LARGE SCALE GENOMIC DNA]</scope>
    <source>
        <strain evidence="2 4">DSM 784</strain>
    </source>
</reference>
<dbReference type="OrthoDB" id="9810372at2"/>
<dbReference type="Pfam" id="PF00480">
    <property type="entry name" value="ROK"/>
    <property type="match status" value="1"/>
</dbReference>
<dbReference type="InterPro" id="IPR036388">
    <property type="entry name" value="WH-like_DNA-bd_sf"/>
</dbReference>
<dbReference type="Proteomes" id="UP001326715">
    <property type="component" value="Chromosome"/>
</dbReference>
<name>A0A1K1QCC4_9BACT</name>
<accession>A0A1K1QCC4</accession>
<dbReference type="PANTHER" id="PTHR18964">
    <property type="entry name" value="ROK (REPRESSOR, ORF, KINASE) FAMILY"/>
    <property type="match status" value="1"/>
</dbReference>
<evidence type="ECO:0000313" key="3">
    <source>
        <dbReference type="EMBL" id="WQG93070.1"/>
    </source>
</evidence>
<evidence type="ECO:0000313" key="4">
    <source>
        <dbReference type="Proteomes" id="UP000183788"/>
    </source>
</evidence>
<reference evidence="3 5" key="2">
    <citation type="submission" date="2023-11" db="EMBL/GenBank/DDBJ databases">
        <title>MicrobeMod: A computational toolkit for identifying prokaryotic methylation and restriction-modification with nanopore sequencing.</title>
        <authorList>
            <person name="Crits-Christoph A."/>
            <person name="Kang S.C."/>
            <person name="Lee H."/>
            <person name="Ostrov N."/>
        </authorList>
    </citation>
    <scope>NUCLEOTIDE SEQUENCE [LARGE SCALE GENOMIC DNA]</scope>
    <source>
        <strain evidence="3 5">ATCC 23090</strain>
    </source>
</reference>
<gene>
    <name evidence="2" type="ORF">SAMN05661012_02697</name>
    <name evidence="3" type="ORF">SR876_16230</name>
</gene>
<dbReference type="EMBL" id="CP140154">
    <property type="protein sequence ID" value="WQG93070.1"/>
    <property type="molecule type" value="Genomic_DNA"/>
</dbReference>
<evidence type="ECO:0000313" key="5">
    <source>
        <dbReference type="Proteomes" id="UP001326715"/>
    </source>
</evidence>
<evidence type="ECO:0000313" key="2">
    <source>
        <dbReference type="EMBL" id="SFW57602.1"/>
    </source>
</evidence>
<evidence type="ECO:0000256" key="1">
    <source>
        <dbReference type="ARBA" id="ARBA00006479"/>
    </source>
</evidence>
<dbReference type="SUPFAM" id="SSF53067">
    <property type="entry name" value="Actin-like ATPase domain"/>
    <property type="match status" value="2"/>
</dbReference>
<dbReference type="Proteomes" id="UP000183788">
    <property type="component" value="Unassembled WGS sequence"/>
</dbReference>
<dbReference type="InterPro" id="IPR000600">
    <property type="entry name" value="ROK"/>
</dbReference>
<dbReference type="STRING" id="1004.SAMN05661012_02697"/>
<protein>
    <submittedName>
        <fullName evidence="2 3">ROK family protein</fullName>
    </submittedName>
</protein>
<dbReference type="AlphaFoldDB" id="A0A1K1QCC4"/>
<proteinExistence type="inferred from homology"/>
<sequence length="408" mass="44585">MAQHNLLAEIQNGDITGVAYKNLSLKKEILSHFTNEGNATITDLGKILNASTPKITLLITELIETGLVKDYGKTESASIGRRPNIYGLASDCGFFVGVEVKNNHVNIGLLDFRKNLIRFKDNIPYALENTQASLDELCKIIKAFITAQKMKPGKILGVGINLTGRINCKTGQSHSYFNFSREPLSKIMEKRIGIPTFLENDTRAMAYGEFTSGAVQGEENALFVNIDYGIAVGIMINGELYYGKSGYAGEFGHIPFFQNEIICRCGKKGCLETETSGRALADLFIKRLKSGATSSVTAKVKKMEDITMEDIIDAAINDDTLAMELIEEIGEKLGKAIAVLINVFNPELIILGGCMATTGDNLYLPVKSAIKKFSLSLVNSDTKLRLSQLGDKAGVIGACMLIRKRLFN</sequence>
<dbReference type="EMBL" id="FPIZ01000007">
    <property type="protein sequence ID" value="SFW57602.1"/>
    <property type="molecule type" value="Genomic_DNA"/>
</dbReference>
<dbReference type="Gene3D" id="1.10.10.10">
    <property type="entry name" value="Winged helix-like DNA-binding domain superfamily/Winged helix DNA-binding domain"/>
    <property type="match status" value="1"/>
</dbReference>
<dbReference type="SUPFAM" id="SSF46785">
    <property type="entry name" value="Winged helix' DNA-binding domain"/>
    <property type="match status" value="1"/>
</dbReference>
<organism evidence="2 4">
    <name type="scientific">Chitinophaga sancti</name>
    <dbReference type="NCBI Taxonomy" id="1004"/>
    <lineage>
        <taxon>Bacteria</taxon>
        <taxon>Pseudomonadati</taxon>
        <taxon>Bacteroidota</taxon>
        <taxon>Chitinophagia</taxon>
        <taxon>Chitinophagales</taxon>
        <taxon>Chitinophagaceae</taxon>
        <taxon>Chitinophaga</taxon>
    </lineage>
</organism>
<dbReference type="InterPro" id="IPR043129">
    <property type="entry name" value="ATPase_NBD"/>
</dbReference>
<dbReference type="Gene3D" id="3.30.420.40">
    <property type="match status" value="2"/>
</dbReference>
<dbReference type="InterPro" id="IPR036390">
    <property type="entry name" value="WH_DNA-bd_sf"/>
</dbReference>
<dbReference type="GO" id="GO:0016301">
    <property type="term" value="F:kinase activity"/>
    <property type="evidence" value="ECO:0007669"/>
    <property type="project" value="UniProtKB-KW"/>
</dbReference>
<keyword evidence="2" id="KW-0418">Kinase</keyword>
<keyword evidence="2" id="KW-0808">Transferase</keyword>